<keyword evidence="4" id="KW-1185">Reference proteome</keyword>
<keyword evidence="2" id="KW-0732">Signal</keyword>
<evidence type="ECO:0000313" key="3">
    <source>
        <dbReference type="EMBL" id="MBB6729323.1"/>
    </source>
</evidence>
<evidence type="ECO:0000256" key="2">
    <source>
        <dbReference type="SAM" id="SignalP"/>
    </source>
</evidence>
<dbReference type="EMBL" id="JACJVO010000001">
    <property type="protein sequence ID" value="MBB6729323.1"/>
    <property type="molecule type" value="Genomic_DNA"/>
</dbReference>
<sequence>MKKLAIAVLTGCLFMSTAAVASAAPAEHHKTHKMHAKSTAKHKLHAKSMHKHKHKLKAKSKSNAKILGGSKIRAKSITPKALPKTGYGGTSE</sequence>
<protein>
    <recommendedName>
        <fullName evidence="5">Acid shock protein</fullName>
    </recommendedName>
</protein>
<feature type="compositionally biased region" description="Basic residues" evidence="1">
    <location>
        <begin position="29"/>
        <end position="62"/>
    </location>
</feature>
<feature type="chain" id="PRO_5030652713" description="Acid shock protein" evidence="2">
    <location>
        <begin position="24"/>
        <end position="92"/>
    </location>
</feature>
<feature type="region of interest" description="Disordered" evidence="1">
    <location>
        <begin position="23"/>
        <end position="92"/>
    </location>
</feature>
<evidence type="ECO:0000256" key="1">
    <source>
        <dbReference type="SAM" id="MobiDB-lite"/>
    </source>
</evidence>
<name>A0A7X0VUW9_9BACL</name>
<dbReference type="RefSeq" id="WP_185126997.1">
    <property type="nucleotide sequence ID" value="NZ_JACJVO010000001.1"/>
</dbReference>
<feature type="signal peptide" evidence="2">
    <location>
        <begin position="1"/>
        <end position="23"/>
    </location>
</feature>
<accession>A0A7X0VUW9</accession>
<dbReference type="Proteomes" id="UP000564644">
    <property type="component" value="Unassembled WGS sequence"/>
</dbReference>
<reference evidence="3 4" key="1">
    <citation type="submission" date="2020-08" db="EMBL/GenBank/DDBJ databases">
        <title>Cohnella phylogeny.</title>
        <authorList>
            <person name="Dunlap C."/>
        </authorList>
    </citation>
    <scope>NUCLEOTIDE SEQUENCE [LARGE SCALE GENOMIC DNA]</scope>
    <source>
        <strain evidence="3 4">CBP 2801</strain>
    </source>
</reference>
<gene>
    <name evidence="3" type="ORF">H7C18_00235</name>
</gene>
<evidence type="ECO:0008006" key="5">
    <source>
        <dbReference type="Google" id="ProtNLM"/>
    </source>
</evidence>
<dbReference type="AlphaFoldDB" id="A0A7X0VUW9"/>
<evidence type="ECO:0000313" key="4">
    <source>
        <dbReference type="Proteomes" id="UP000564644"/>
    </source>
</evidence>
<proteinExistence type="predicted"/>
<organism evidence="3 4">
    <name type="scientific">Cohnella zeiphila</name>
    <dbReference type="NCBI Taxonomy" id="2761120"/>
    <lineage>
        <taxon>Bacteria</taxon>
        <taxon>Bacillati</taxon>
        <taxon>Bacillota</taxon>
        <taxon>Bacilli</taxon>
        <taxon>Bacillales</taxon>
        <taxon>Paenibacillaceae</taxon>
        <taxon>Cohnella</taxon>
    </lineage>
</organism>
<comment type="caution">
    <text evidence="3">The sequence shown here is derived from an EMBL/GenBank/DDBJ whole genome shotgun (WGS) entry which is preliminary data.</text>
</comment>